<organism evidence="1 2">
    <name type="scientific">Ceratodon purpureus</name>
    <name type="common">Fire moss</name>
    <name type="synonym">Dicranum purpureum</name>
    <dbReference type="NCBI Taxonomy" id="3225"/>
    <lineage>
        <taxon>Eukaryota</taxon>
        <taxon>Viridiplantae</taxon>
        <taxon>Streptophyta</taxon>
        <taxon>Embryophyta</taxon>
        <taxon>Bryophyta</taxon>
        <taxon>Bryophytina</taxon>
        <taxon>Bryopsida</taxon>
        <taxon>Dicranidae</taxon>
        <taxon>Pseudoditrichales</taxon>
        <taxon>Ditrichaceae</taxon>
        <taxon>Ceratodon</taxon>
    </lineage>
</organism>
<comment type="caution">
    <text evidence="1">The sequence shown here is derived from an EMBL/GenBank/DDBJ whole genome shotgun (WGS) entry which is preliminary data.</text>
</comment>
<evidence type="ECO:0000313" key="2">
    <source>
        <dbReference type="Proteomes" id="UP000822688"/>
    </source>
</evidence>
<dbReference type="AlphaFoldDB" id="A0A8T0JCF2"/>
<protein>
    <submittedName>
        <fullName evidence="1">Uncharacterized protein</fullName>
    </submittedName>
</protein>
<proteinExistence type="predicted"/>
<evidence type="ECO:0000313" key="1">
    <source>
        <dbReference type="EMBL" id="KAG0592579.1"/>
    </source>
</evidence>
<reference evidence="1" key="1">
    <citation type="submission" date="2020-06" db="EMBL/GenBank/DDBJ databases">
        <title>WGS assembly of Ceratodon purpureus strain R40.</title>
        <authorList>
            <person name="Carey S.B."/>
            <person name="Jenkins J."/>
            <person name="Shu S."/>
            <person name="Lovell J.T."/>
            <person name="Sreedasyam A."/>
            <person name="Maumus F."/>
            <person name="Tiley G.P."/>
            <person name="Fernandez-Pozo N."/>
            <person name="Barry K."/>
            <person name="Chen C."/>
            <person name="Wang M."/>
            <person name="Lipzen A."/>
            <person name="Daum C."/>
            <person name="Saski C.A."/>
            <person name="Payton A.C."/>
            <person name="Mcbreen J.C."/>
            <person name="Conrad R.E."/>
            <person name="Kollar L.M."/>
            <person name="Olsson S."/>
            <person name="Huttunen S."/>
            <person name="Landis J.B."/>
            <person name="Wickett N.J."/>
            <person name="Johnson M.G."/>
            <person name="Rensing S.A."/>
            <person name="Grimwood J."/>
            <person name="Schmutz J."/>
            <person name="Mcdaniel S.F."/>
        </authorList>
    </citation>
    <scope>NUCLEOTIDE SEQUENCE</scope>
    <source>
        <strain evidence="1">R40</strain>
    </source>
</reference>
<accession>A0A8T0JCF2</accession>
<dbReference type="Proteomes" id="UP000822688">
    <property type="component" value="Chromosome 1"/>
</dbReference>
<sequence>MRGELKILKLVSMSEIAVNETLSRVTSSGNRTTPCVRKFETTLCARRAASQQALCLFGKMPKLLFSLSQQQWGPMAAGRRRPIAVIRDHGDLWPQDGSL</sequence>
<gene>
    <name evidence="1" type="ORF">KC19_1G264000</name>
</gene>
<keyword evidence="2" id="KW-1185">Reference proteome</keyword>
<name>A0A8T0JCF2_CERPU</name>
<dbReference type="EMBL" id="CM026421">
    <property type="protein sequence ID" value="KAG0592579.1"/>
    <property type="molecule type" value="Genomic_DNA"/>
</dbReference>